<sequence>MKYIILCEGKTDSILLSYYLIKVQNWVFYKKNEKPISIPIRDKDSEIVSWYKRGEDFLVIWGIGGKDKFDYAIENILKLNWYGNPEQMFDKILVLADRDQETEENKANELSGYFLKRIEGVSLTNKQWTNVVYNNSFDLSQNLVIGCLIVPFDGPGALETFLLQVLSTQDEEEEIILKVREFIRVTESQKYLRSTRQKLKVEFATVMAIMYPEKVFTIVDELLKSIPWEQYTEFQDGFKMLELLCEIIN</sequence>
<comment type="caution">
    <text evidence="1">The sequence shown here is derived from an EMBL/GenBank/DDBJ whole genome shotgun (WGS) entry which is preliminary data.</text>
</comment>
<organism evidence="1 2">
    <name type="scientific">Heyndrickxia acidicola</name>
    <dbReference type="NCBI Taxonomy" id="209389"/>
    <lineage>
        <taxon>Bacteria</taxon>
        <taxon>Bacillati</taxon>
        <taxon>Bacillota</taxon>
        <taxon>Bacilli</taxon>
        <taxon>Bacillales</taxon>
        <taxon>Bacillaceae</taxon>
        <taxon>Heyndrickxia</taxon>
    </lineage>
</organism>
<dbReference type="Proteomes" id="UP001341444">
    <property type="component" value="Unassembled WGS sequence"/>
</dbReference>
<protein>
    <recommendedName>
        <fullName evidence="3">DUF3226 domain-containing protein</fullName>
    </recommendedName>
</protein>
<reference evidence="1 2" key="1">
    <citation type="submission" date="2023-03" db="EMBL/GenBank/DDBJ databases">
        <title>Bacillus Genome Sequencing.</title>
        <authorList>
            <person name="Dunlap C."/>
        </authorList>
    </citation>
    <scope>NUCLEOTIDE SEQUENCE [LARGE SCALE GENOMIC DNA]</scope>
    <source>
        <strain evidence="1 2">B-23453</strain>
    </source>
</reference>
<dbReference type="Gene3D" id="3.40.50.10620">
    <property type="entry name" value="PH0156-like domains"/>
    <property type="match status" value="1"/>
</dbReference>
<keyword evidence="2" id="KW-1185">Reference proteome</keyword>
<name>A0ABU6ME22_9BACI</name>
<dbReference type="EMBL" id="JARMAB010000004">
    <property type="protein sequence ID" value="MED1201928.1"/>
    <property type="molecule type" value="Genomic_DNA"/>
</dbReference>
<evidence type="ECO:0000313" key="1">
    <source>
        <dbReference type="EMBL" id="MED1201928.1"/>
    </source>
</evidence>
<gene>
    <name evidence="1" type="ORF">P4T90_02355</name>
</gene>
<dbReference type="Pfam" id="PF11536">
    <property type="entry name" value="DUF3226"/>
    <property type="match status" value="1"/>
</dbReference>
<dbReference type="SUPFAM" id="SSF160945">
    <property type="entry name" value="PH0156-like"/>
    <property type="match status" value="1"/>
</dbReference>
<evidence type="ECO:0008006" key="3">
    <source>
        <dbReference type="Google" id="ProtNLM"/>
    </source>
</evidence>
<evidence type="ECO:0000313" key="2">
    <source>
        <dbReference type="Proteomes" id="UP001341444"/>
    </source>
</evidence>
<accession>A0ABU6ME22</accession>
<proteinExistence type="predicted"/>
<dbReference type="RefSeq" id="WP_066264466.1">
    <property type="nucleotide sequence ID" value="NZ_JARMAB010000004.1"/>
</dbReference>
<dbReference type="InterPro" id="IPR024508">
    <property type="entry name" value="DUF3226"/>
</dbReference>